<dbReference type="EMBL" id="CP017641">
    <property type="protein sequence ID" value="APZ94857.1"/>
    <property type="molecule type" value="Genomic_DNA"/>
</dbReference>
<proteinExistence type="predicted"/>
<dbReference type="SUPFAM" id="SSF69318">
    <property type="entry name" value="Integrin alpha N-terminal domain"/>
    <property type="match status" value="3"/>
</dbReference>
<protein>
    <submittedName>
        <fullName evidence="3">FG-GAP repeat</fullName>
    </submittedName>
</protein>
<keyword evidence="1 2" id="KW-0732">Signal</keyword>
<dbReference type="KEGG" id="fmr:Fuma_04507"/>
<accession>A0A1P8WLC8</accession>
<dbReference type="InterPro" id="IPR013517">
    <property type="entry name" value="FG-GAP"/>
</dbReference>
<sequence length="797" mass="85966" precursor="true">MQTTPPSLKFLSVVVVVAACVGSHRAAAFDDAVTENELAQFYGFSGVELYKLDGRAFSLVHADFDSDGLDDLVAVDNRASCLRLFRQQKEAEPGQGKTSRYVNDLASDWRFDVRQISVDKQVAGLVASDFNGDGRTDLAYVGVPDRLVIRYQPEKGKTEWTERWSVRLPDLAPAAWMIATGDLNNDKRADIAVLGKNATHVIFQEDDGSMKAPESLINTSAQLALVQIADLDGDGLQDLSYQANEGSDRGLCARLQTKDGRLGPEVRFDLNQPRSVTLFDVDKEPGKEILTVDSRTGRVQVSKLQHTKRQEDDLPARLVQYGIGAATGREKRAIAIGDIDGDMLSDVVVTDPENAQVLVYRQNGIDGLGTAETFPGLLGAIDVCIADLDGDQHAEVILMSDKESAIAVSRFKDGRLVFPEVVARPIDGHEFAAMTILRQKDKTLLAACMKKGSGSSASLKLRLLNTSGDESWTDAVDVQTLPPAAIGTRGMNLLSLDADGDAIDDLLAVPSGAGNKGVVLLPTAAEGAANGRWKVEPLNLGTASAGELFVHGRELYVAREAFARKMTFEEDEWKIADQFNAGESKARLAGVAVVDLDGEADPEVVLVDTGVKKLRVLRKNNGLYRPWKEVELGSLRFASAHVADLNGDQQDDLLLCGSQQFAVLYSGQANSELTEVATYESDRDDAYAADVIAGDINGDGNVDLAVIDTSIDGVEILRLDKDKGLQAATHFRVFEEKRLVSDSSARGTEPREGAIVDVTGDGRNDLILLCHDRLIVYPQDSGVDTGSSSTDSPSASE</sequence>
<evidence type="ECO:0000256" key="2">
    <source>
        <dbReference type="SAM" id="SignalP"/>
    </source>
</evidence>
<dbReference type="OrthoDB" id="221146at2"/>
<keyword evidence="4" id="KW-1185">Reference proteome</keyword>
<evidence type="ECO:0000313" key="3">
    <source>
        <dbReference type="EMBL" id="APZ94857.1"/>
    </source>
</evidence>
<dbReference type="Gene3D" id="2.130.10.130">
    <property type="entry name" value="Integrin alpha, N-terminal"/>
    <property type="match status" value="3"/>
</dbReference>
<dbReference type="Pfam" id="PF13517">
    <property type="entry name" value="FG-GAP_3"/>
    <property type="match status" value="3"/>
</dbReference>
<evidence type="ECO:0000256" key="1">
    <source>
        <dbReference type="ARBA" id="ARBA00022729"/>
    </source>
</evidence>
<evidence type="ECO:0000313" key="4">
    <source>
        <dbReference type="Proteomes" id="UP000187735"/>
    </source>
</evidence>
<organism evidence="3 4">
    <name type="scientific">Fuerstiella marisgermanici</name>
    <dbReference type="NCBI Taxonomy" id="1891926"/>
    <lineage>
        <taxon>Bacteria</taxon>
        <taxon>Pseudomonadati</taxon>
        <taxon>Planctomycetota</taxon>
        <taxon>Planctomycetia</taxon>
        <taxon>Planctomycetales</taxon>
        <taxon>Planctomycetaceae</taxon>
        <taxon>Fuerstiella</taxon>
    </lineage>
</organism>
<dbReference type="STRING" id="1891926.Fuma_04507"/>
<feature type="chain" id="PRO_5012569037" evidence="2">
    <location>
        <begin position="27"/>
        <end position="797"/>
    </location>
</feature>
<dbReference type="PANTHER" id="PTHR44103">
    <property type="entry name" value="PROPROTEIN CONVERTASE P"/>
    <property type="match status" value="1"/>
</dbReference>
<dbReference type="PANTHER" id="PTHR44103:SF1">
    <property type="entry name" value="PROPROTEIN CONVERTASE P"/>
    <property type="match status" value="1"/>
</dbReference>
<gene>
    <name evidence="3" type="ORF">Fuma_04507</name>
</gene>
<name>A0A1P8WLC8_9PLAN</name>
<dbReference type="InterPro" id="IPR028994">
    <property type="entry name" value="Integrin_alpha_N"/>
</dbReference>
<feature type="signal peptide" evidence="2">
    <location>
        <begin position="1"/>
        <end position="26"/>
    </location>
</feature>
<reference evidence="3 4" key="1">
    <citation type="journal article" date="2016" name="Front. Microbiol.">
        <title>Fuerstia marisgermanicae gen. nov., sp. nov., an Unusual Member of the Phylum Planctomycetes from the German Wadden Sea.</title>
        <authorList>
            <person name="Kohn T."/>
            <person name="Heuer A."/>
            <person name="Jogler M."/>
            <person name="Vollmers J."/>
            <person name="Boedeker C."/>
            <person name="Bunk B."/>
            <person name="Rast P."/>
            <person name="Borchert D."/>
            <person name="Glockner I."/>
            <person name="Freese H.M."/>
            <person name="Klenk H.P."/>
            <person name="Overmann J."/>
            <person name="Kaster A.K."/>
            <person name="Rohde M."/>
            <person name="Wiegand S."/>
            <person name="Jogler C."/>
        </authorList>
    </citation>
    <scope>NUCLEOTIDE SEQUENCE [LARGE SCALE GENOMIC DNA]</scope>
    <source>
        <strain evidence="3 4">NH11</strain>
    </source>
</reference>
<dbReference type="AlphaFoldDB" id="A0A1P8WLC8"/>
<dbReference type="RefSeq" id="WP_083732247.1">
    <property type="nucleotide sequence ID" value="NZ_CP017641.1"/>
</dbReference>
<dbReference type="Proteomes" id="UP000187735">
    <property type="component" value="Chromosome"/>
</dbReference>